<keyword evidence="3 11" id="KW-0597">Phosphoprotein</keyword>
<reference evidence="14 15" key="1">
    <citation type="submission" date="2020-08" db="EMBL/GenBank/DDBJ databases">
        <title>Genomic Encyclopedia of Type Strains, Phase IV (KMG-IV): sequencing the most valuable type-strain genomes for metagenomic binning, comparative biology and taxonomic classification.</title>
        <authorList>
            <person name="Goeker M."/>
        </authorList>
    </citation>
    <scope>NUCLEOTIDE SEQUENCE [LARGE SCALE GENOMIC DNA]</scope>
    <source>
        <strain evidence="14 15">DSM 29050</strain>
    </source>
</reference>
<dbReference type="CDD" id="cd17546">
    <property type="entry name" value="REC_hyHK_CKI1_RcsC-like"/>
    <property type="match status" value="1"/>
</dbReference>
<evidence type="ECO:0000256" key="6">
    <source>
        <dbReference type="ARBA" id="ARBA00022840"/>
    </source>
</evidence>
<dbReference type="Proteomes" id="UP000581447">
    <property type="component" value="Unassembled WGS sequence"/>
</dbReference>
<evidence type="ECO:0000256" key="11">
    <source>
        <dbReference type="PROSITE-ProRule" id="PRU00169"/>
    </source>
</evidence>
<evidence type="ECO:0000259" key="12">
    <source>
        <dbReference type="PROSITE" id="PS50110"/>
    </source>
</evidence>
<comment type="subcellular location">
    <subcellularLocation>
        <location evidence="1">Cell membrane</location>
        <topology evidence="1">Multi-pass membrane protein</topology>
    </subcellularLocation>
</comment>
<dbReference type="InterPro" id="IPR011006">
    <property type="entry name" value="CheY-like_superfamily"/>
</dbReference>
<dbReference type="Gene3D" id="1.20.120.160">
    <property type="entry name" value="HPT domain"/>
    <property type="match status" value="1"/>
</dbReference>
<dbReference type="RefSeq" id="WP_183940567.1">
    <property type="nucleotide sequence ID" value="NZ_BAABBG010000023.1"/>
</dbReference>
<dbReference type="SUPFAM" id="SSF47226">
    <property type="entry name" value="Histidine-containing phosphotransfer domain, HPT domain"/>
    <property type="match status" value="1"/>
</dbReference>
<dbReference type="CDD" id="cd00088">
    <property type="entry name" value="HPT"/>
    <property type="match status" value="1"/>
</dbReference>
<dbReference type="AlphaFoldDB" id="A0A840B0G9"/>
<feature type="domain" description="HPt" evidence="13">
    <location>
        <begin position="241"/>
        <end position="345"/>
    </location>
</feature>
<dbReference type="PANTHER" id="PTHR45339:SF1">
    <property type="entry name" value="HYBRID SIGNAL TRANSDUCTION HISTIDINE KINASE J"/>
    <property type="match status" value="1"/>
</dbReference>
<dbReference type="GO" id="GO:0000160">
    <property type="term" value="P:phosphorelay signal transduction system"/>
    <property type="evidence" value="ECO:0007669"/>
    <property type="project" value="UniProtKB-KW"/>
</dbReference>
<evidence type="ECO:0000259" key="13">
    <source>
        <dbReference type="PROSITE" id="PS50894"/>
    </source>
</evidence>
<comment type="caution">
    <text evidence="14">The sequence shown here is derived from an EMBL/GenBank/DDBJ whole genome shotgun (WGS) entry which is preliminary data.</text>
</comment>
<organism evidence="14 15">
    <name type="scientific">Sphingorhabdus rigui</name>
    <dbReference type="NCBI Taxonomy" id="1282858"/>
    <lineage>
        <taxon>Bacteria</taxon>
        <taxon>Pseudomonadati</taxon>
        <taxon>Pseudomonadota</taxon>
        <taxon>Alphaproteobacteria</taxon>
        <taxon>Sphingomonadales</taxon>
        <taxon>Sphingomonadaceae</taxon>
        <taxon>Sphingorhabdus</taxon>
    </lineage>
</organism>
<keyword evidence="7" id="KW-1133">Transmembrane helix</keyword>
<keyword evidence="15" id="KW-1185">Reference proteome</keyword>
<dbReference type="Pfam" id="PF01627">
    <property type="entry name" value="Hpt"/>
    <property type="match status" value="1"/>
</dbReference>
<accession>A0A840B0G9</accession>
<dbReference type="SUPFAM" id="SSF52172">
    <property type="entry name" value="CheY-like"/>
    <property type="match status" value="1"/>
</dbReference>
<keyword evidence="9" id="KW-0472">Membrane</keyword>
<proteinExistence type="predicted"/>
<feature type="modified residue" description="Phosphohistidine" evidence="10">
    <location>
        <position position="280"/>
    </location>
</feature>
<dbReference type="PANTHER" id="PTHR45339">
    <property type="entry name" value="HYBRID SIGNAL TRANSDUCTION HISTIDINE KINASE J"/>
    <property type="match status" value="1"/>
</dbReference>
<dbReference type="GO" id="GO:0005524">
    <property type="term" value="F:ATP binding"/>
    <property type="evidence" value="ECO:0007669"/>
    <property type="project" value="UniProtKB-KW"/>
</dbReference>
<evidence type="ECO:0000313" key="14">
    <source>
        <dbReference type="EMBL" id="MBB3942732.1"/>
    </source>
</evidence>
<evidence type="ECO:0000256" key="2">
    <source>
        <dbReference type="ARBA" id="ARBA00022475"/>
    </source>
</evidence>
<name>A0A840B0G9_9SPHN</name>
<dbReference type="InterPro" id="IPR008207">
    <property type="entry name" value="Sig_transdc_His_kin_Hpt_dom"/>
</dbReference>
<dbReference type="InterPro" id="IPR036641">
    <property type="entry name" value="HPT_dom_sf"/>
</dbReference>
<dbReference type="InterPro" id="IPR001789">
    <property type="entry name" value="Sig_transdc_resp-reg_receiver"/>
</dbReference>
<keyword evidence="4" id="KW-0812">Transmembrane</keyword>
<evidence type="ECO:0000256" key="9">
    <source>
        <dbReference type="ARBA" id="ARBA00023136"/>
    </source>
</evidence>
<evidence type="ECO:0000256" key="1">
    <source>
        <dbReference type="ARBA" id="ARBA00004651"/>
    </source>
</evidence>
<evidence type="ECO:0000256" key="8">
    <source>
        <dbReference type="ARBA" id="ARBA00023012"/>
    </source>
</evidence>
<dbReference type="PROSITE" id="PS50110">
    <property type="entry name" value="RESPONSE_REGULATORY"/>
    <property type="match status" value="1"/>
</dbReference>
<keyword evidence="2" id="KW-1003">Cell membrane</keyword>
<dbReference type="GO" id="GO:0005886">
    <property type="term" value="C:plasma membrane"/>
    <property type="evidence" value="ECO:0007669"/>
    <property type="project" value="UniProtKB-SubCell"/>
</dbReference>
<sequence>MKKLRGDLTPEQDILCKRMVVGSISGLGSYLFAFHALINKNSRAKEQAEKARKAESSLFSSISHEQQPSSIYTPRRILVADDNRTNRNVLTAILETAGHIVVIVTDGDEALEEMKKGGIDILLIDVNMPRLNGIDTCTIWRERERGRNHLPIIGVTADATSETETKCRNAGMDMRITKPVDAQMLLNTIEQSCCGETNGLLIQRALPSDPLHNVVSICGDVPFAEAPIDEGQIQYLLSIGDHAFVNAMIEGFVEDVEQTLGPLRKAVAERDVSEFRFCAHAFKSSGNNMGARSLSRLCAQLEKVSEADFFEHRFIYLQQMEQEAATAVDALHSDVYFTPNGVTAQVG</sequence>
<dbReference type="PROSITE" id="PS50894">
    <property type="entry name" value="HPT"/>
    <property type="match status" value="1"/>
</dbReference>
<keyword evidence="5" id="KW-0547">Nucleotide-binding</keyword>
<protein>
    <submittedName>
        <fullName evidence="14">CheY-like chemotaxis protein</fullName>
    </submittedName>
</protein>
<evidence type="ECO:0000256" key="4">
    <source>
        <dbReference type="ARBA" id="ARBA00022692"/>
    </source>
</evidence>
<gene>
    <name evidence="14" type="ORF">GGR91_000954</name>
</gene>
<dbReference type="SMART" id="SM00448">
    <property type="entry name" value="REC"/>
    <property type="match status" value="1"/>
</dbReference>
<evidence type="ECO:0000256" key="5">
    <source>
        <dbReference type="ARBA" id="ARBA00022741"/>
    </source>
</evidence>
<evidence type="ECO:0000256" key="7">
    <source>
        <dbReference type="ARBA" id="ARBA00022989"/>
    </source>
</evidence>
<keyword evidence="8" id="KW-0902">Two-component regulatory system</keyword>
<feature type="modified residue" description="4-aspartylphosphate" evidence="11">
    <location>
        <position position="125"/>
    </location>
</feature>
<evidence type="ECO:0000256" key="10">
    <source>
        <dbReference type="PROSITE-ProRule" id="PRU00110"/>
    </source>
</evidence>
<keyword evidence="6" id="KW-0067">ATP-binding</keyword>
<dbReference type="Pfam" id="PF00072">
    <property type="entry name" value="Response_reg"/>
    <property type="match status" value="1"/>
</dbReference>
<dbReference type="GO" id="GO:0004672">
    <property type="term" value="F:protein kinase activity"/>
    <property type="evidence" value="ECO:0007669"/>
    <property type="project" value="UniProtKB-ARBA"/>
</dbReference>
<feature type="domain" description="Response regulatory" evidence="12">
    <location>
        <begin position="76"/>
        <end position="193"/>
    </location>
</feature>
<dbReference type="Gene3D" id="3.40.50.2300">
    <property type="match status" value="1"/>
</dbReference>
<dbReference type="EMBL" id="JACIEA010000001">
    <property type="protein sequence ID" value="MBB3942732.1"/>
    <property type="molecule type" value="Genomic_DNA"/>
</dbReference>
<dbReference type="SMART" id="SM00073">
    <property type="entry name" value="HPT"/>
    <property type="match status" value="1"/>
</dbReference>
<evidence type="ECO:0000313" key="15">
    <source>
        <dbReference type="Proteomes" id="UP000581447"/>
    </source>
</evidence>
<evidence type="ECO:0000256" key="3">
    <source>
        <dbReference type="ARBA" id="ARBA00022553"/>
    </source>
</evidence>